<evidence type="ECO:0000313" key="4">
    <source>
        <dbReference type="Proteomes" id="UP000602510"/>
    </source>
</evidence>
<feature type="domain" description="F-box/LRR-repeat protein 15-like leucin rich repeat" evidence="2">
    <location>
        <begin position="262"/>
        <end position="380"/>
    </location>
</feature>
<dbReference type="SUPFAM" id="SSF52047">
    <property type="entry name" value="RNI-like"/>
    <property type="match status" value="2"/>
</dbReference>
<comment type="caution">
    <text evidence="3">The sequence shown here is derived from an EMBL/GenBank/DDBJ whole genome shotgun (WGS) entry which is preliminary data.</text>
</comment>
<evidence type="ECO:0000256" key="1">
    <source>
        <dbReference type="SAM" id="MobiDB-lite"/>
    </source>
</evidence>
<evidence type="ECO:0000259" key="2">
    <source>
        <dbReference type="Pfam" id="PF25372"/>
    </source>
</evidence>
<dbReference type="InterPro" id="IPR000048">
    <property type="entry name" value="IQ_motif_EF-hand-BS"/>
</dbReference>
<feature type="region of interest" description="Disordered" evidence="1">
    <location>
        <begin position="1"/>
        <end position="118"/>
    </location>
</feature>
<dbReference type="SMART" id="SM00015">
    <property type="entry name" value="IQ"/>
    <property type="match status" value="11"/>
</dbReference>
<feature type="compositionally biased region" description="Polar residues" evidence="1">
    <location>
        <begin position="10"/>
        <end position="20"/>
    </location>
</feature>
<name>A0A833WL64_PHYIN</name>
<dbReference type="InterPro" id="IPR006553">
    <property type="entry name" value="Leu-rich_rpt_Cys-con_subtyp"/>
</dbReference>
<dbReference type="Proteomes" id="UP000602510">
    <property type="component" value="Unassembled WGS sequence"/>
</dbReference>
<accession>A0A833WL64</accession>
<dbReference type="Pfam" id="PF25372">
    <property type="entry name" value="DUF7885"/>
    <property type="match status" value="2"/>
</dbReference>
<dbReference type="Gene3D" id="1.20.5.190">
    <property type="match status" value="1"/>
</dbReference>
<protein>
    <submittedName>
        <fullName evidence="3">IQ calmodulin binding motif-containing protein</fullName>
    </submittedName>
</protein>
<organism evidence="3 4">
    <name type="scientific">Phytophthora infestans</name>
    <name type="common">Potato late blight agent</name>
    <name type="synonym">Botrytis infestans</name>
    <dbReference type="NCBI Taxonomy" id="4787"/>
    <lineage>
        <taxon>Eukaryota</taxon>
        <taxon>Sar</taxon>
        <taxon>Stramenopiles</taxon>
        <taxon>Oomycota</taxon>
        <taxon>Peronosporomycetes</taxon>
        <taxon>Peronosporales</taxon>
        <taxon>Peronosporaceae</taxon>
        <taxon>Phytophthora</taxon>
    </lineage>
</organism>
<evidence type="ECO:0000313" key="3">
    <source>
        <dbReference type="EMBL" id="KAF4040475.1"/>
    </source>
</evidence>
<dbReference type="CDD" id="cd19757">
    <property type="entry name" value="Bbox1"/>
    <property type="match status" value="1"/>
</dbReference>
<sequence>MTLLDEYRRSIQNRTAPRSNQNRKHRTRQLTPLAESESGRRTPETLQVDNVPGTNQQAVQLTARQRVSKLRTSRNTKLQELSRGMSRSGPATSERRDKVFLNQDDSAPSRAHEPQRQTGRPALELLSQLMQPHRPDQNNNLGSALTDVPLQLLQGARVDLRRWSVIVSDQTLRRIAAHNHRITRTNLKAQKLQGLLAGSRQRSFLFTKEEAEKLSVSYSDARNQTTKSLLLTGADAITDAGLAAIALALPNLQEFAIAGAVRITDAALRVVSEYCTHLERLDLSTLSNVRGAGLAALADCCGASLTHLSLADSPHLGDWVLRRCFYASPRLTHLNLSRCPQVTDVLIETLATQCLQLRRLELSGCLRISDRAIVRIARSSPHLEYIALDRPIGVRGLEHLTDSSCSALGGCPNLRVVLLSGSSALTDAGVQWMASRCTQLTRLDLSGAIGLTDATCAALGANCPELMSLKMNGVKGISDVGLRLLAAGCWKLELLHTANLYLVSDGSNRDFGLEGLRAIASKCSELRDLNLSGCFQLQERALVAIGASCCELRKLSLQACYDVTLVAVTAVLRGCQKLTKLDLSGVRRCDDRMLRAVAKYGSSITQLVVAGCDRVGDIGLRYLATRADQLELLDLTGCRLVSDAGLNALCDAFQRPKLAHLILADCSLITQDPIARLAFACPQLLTLSVHGCRISARVLQSLSSSWPFGELRLGTPGKNTQVGIFPAPRAKDRRYVAEFGTSWAAAATIQNLFRARVARRQALVRREIALQHAVARRLQSIWRGRQARREALVLKMKYSRLEQCATLIQRRYRATRQARRAQNEMRGAYEKQLLQAVVLIQRRYRAMRVGREARRLVARRRREFMRETQAATKVQRHFRRRIHRNKLRLVRAQKLARSRQERTASDQIQRRYRGHKARRLAIDLREEQRRFFELQQRCAVRIQAQFRRLHARRQASRRRNAIIEREVAATKLQSVYRARRGREAAGLLTLARQRHDQDTAARKLQRHWRARRNRLALIIVAEARRVRNQQRSEAAVAIQRFVRKFLVRRRARRVVCELLEVQQRAEEMKRWAATLVQSYWRRHEAYGRVREERKIQRTRWKQLVDTYNQHGAGPGAPFFFNQINGEIRWRLPRDLLSLTFRPTCAQCETPQSASFECATCCEFFCDHCDAVVHGGGKRRQHNKRKLFDYYGRRRDFGDGEFPSIWPSEILQDASRGYDFVNLVPRDNYQEMLWEISQFVPVSTGNWDDELQATASCTSASSPAVVLAFVTIMSENTSIQPIDNEAVVTGVDGLERPAGPLNHLLYREKDVDEHGASLWESFYDYAQGEYRYYHRISKRVVSHPPG</sequence>
<dbReference type="PROSITE" id="PS50096">
    <property type="entry name" value="IQ"/>
    <property type="match status" value="6"/>
</dbReference>
<reference evidence="3" key="1">
    <citation type="submission" date="2020-04" db="EMBL/GenBank/DDBJ databases">
        <title>Hybrid Assembly of Korean Phytophthora infestans isolates.</title>
        <authorList>
            <person name="Prokchorchik M."/>
            <person name="Lee Y."/>
            <person name="Seo J."/>
            <person name="Cho J.-H."/>
            <person name="Park Y.-E."/>
            <person name="Jang D.-C."/>
            <person name="Im J.-S."/>
            <person name="Choi J.-G."/>
            <person name="Park H.-J."/>
            <person name="Lee G.-B."/>
            <person name="Lee Y.-G."/>
            <person name="Hong S.-Y."/>
            <person name="Cho K."/>
            <person name="Sohn K.H."/>
        </authorList>
    </citation>
    <scope>NUCLEOTIDE SEQUENCE</scope>
    <source>
        <strain evidence="3">KR_1_A1</strain>
    </source>
</reference>
<keyword evidence="4" id="KW-1185">Reference proteome</keyword>
<dbReference type="Pfam" id="PF00612">
    <property type="entry name" value="IQ"/>
    <property type="match status" value="1"/>
</dbReference>
<dbReference type="InterPro" id="IPR057207">
    <property type="entry name" value="FBXL15_LRR"/>
</dbReference>
<gene>
    <name evidence="3" type="ORF">GN244_ATG07338</name>
</gene>
<feature type="compositionally biased region" description="Polar residues" evidence="1">
    <location>
        <begin position="44"/>
        <end position="65"/>
    </location>
</feature>
<dbReference type="PANTHER" id="PTHR13318">
    <property type="entry name" value="PARTNER OF PAIRED, ISOFORM B-RELATED"/>
    <property type="match status" value="1"/>
</dbReference>
<dbReference type="Gene3D" id="3.80.10.10">
    <property type="entry name" value="Ribonuclease Inhibitor"/>
    <property type="match status" value="3"/>
</dbReference>
<dbReference type="InterPro" id="IPR032675">
    <property type="entry name" value="LRR_dom_sf"/>
</dbReference>
<feature type="domain" description="F-box/LRR-repeat protein 15-like leucin rich repeat" evidence="2">
    <location>
        <begin position="477"/>
        <end position="704"/>
    </location>
</feature>
<dbReference type="SMART" id="SM00367">
    <property type="entry name" value="LRR_CC"/>
    <property type="match status" value="15"/>
</dbReference>
<dbReference type="EMBL" id="WSZM01000140">
    <property type="protein sequence ID" value="KAF4040475.1"/>
    <property type="molecule type" value="Genomic_DNA"/>
</dbReference>
<dbReference type="GO" id="GO:0031146">
    <property type="term" value="P:SCF-dependent proteasomal ubiquitin-dependent protein catabolic process"/>
    <property type="evidence" value="ECO:0007669"/>
    <property type="project" value="TreeGrafter"/>
</dbReference>
<dbReference type="GO" id="GO:0019005">
    <property type="term" value="C:SCF ubiquitin ligase complex"/>
    <property type="evidence" value="ECO:0007669"/>
    <property type="project" value="TreeGrafter"/>
</dbReference>
<proteinExistence type="predicted"/>